<organism evidence="1 2">
    <name type="scientific">Dentiscutata heterogama</name>
    <dbReference type="NCBI Taxonomy" id="1316150"/>
    <lineage>
        <taxon>Eukaryota</taxon>
        <taxon>Fungi</taxon>
        <taxon>Fungi incertae sedis</taxon>
        <taxon>Mucoromycota</taxon>
        <taxon>Glomeromycotina</taxon>
        <taxon>Glomeromycetes</taxon>
        <taxon>Diversisporales</taxon>
        <taxon>Gigasporaceae</taxon>
        <taxon>Dentiscutata</taxon>
    </lineage>
</organism>
<name>A0ACA9JYP3_9GLOM</name>
<dbReference type="EMBL" id="CAJVPU010000165">
    <property type="protein sequence ID" value="CAG8442486.1"/>
    <property type="molecule type" value="Genomic_DNA"/>
</dbReference>
<keyword evidence="2" id="KW-1185">Reference proteome</keyword>
<comment type="caution">
    <text evidence="1">The sequence shown here is derived from an EMBL/GenBank/DDBJ whole genome shotgun (WGS) entry which is preliminary data.</text>
</comment>
<reference evidence="1" key="1">
    <citation type="submission" date="2021-06" db="EMBL/GenBank/DDBJ databases">
        <authorList>
            <person name="Kallberg Y."/>
            <person name="Tangrot J."/>
            <person name="Rosling A."/>
        </authorList>
    </citation>
    <scope>NUCLEOTIDE SEQUENCE</scope>
    <source>
        <strain evidence="1">IL203A</strain>
    </source>
</reference>
<sequence>MTDKGGFPKGDDFYIKSAISVSGSSSSSSGQNTVVDVERGFFVAWGSVKDGTKVIVAPQKSTTEHDGYQLWQYEDGFLINKQTTLCLEPESEKVGSRLVLHHRRSGSQTASQKWVLTKDGRIQLRNKQLALEVKDKHVILCDVGKTPKNPLASQFHIMPLHPVKKSGAAIGVVRLELIGAKGLKGVDSFLAGGKSDPYVRVFHAGNNKDIIAQTKVIDNDLNPVWNEVHYLPVKYIGEKFILDVMDFNTFIKDKPLGNCNLEITQELVKEVSEGVYEGSANGIDVTAKLTIQGHLHYKAKFFPLEPLPKPTPDFLANLKEKPFGRSTFYVLITLQAPNGGFPPSDTLANLFGFESQEQLLNLYKSHCREERILKHNNHTVWTTSMILWFLRFLLKDYRSEWGGIYERAEQFISKEINDLEMEETVVASGRKAVRERFDIDSKSRRITRDTISIAHVRRILKCQQNTGAYYFTDDLAKSFGYENSEKLQTAFYEYRNSKTKSQKISQISPSVWSTMMVLYFYRYVAVDQKKEWFQTYERSYKWLWAQLKGNEALEQECFDIVKSFIKDCHGVKDDVVEMDRNFEKEIADMIDSIKNPQKDRGIAQKPYGIARIEIKSAKNLKQADSWLAGGASDPYVRISNLSTSWVYGDSRVIYNNCDPVWDQVFYIPVYDIHEKFNLQVFDYNAFFKHKLLGFYILDLKNIIKELPNGSYEGKKLKLDANLTYKGSNRGQLSFVADFFSLPEPDKMEAITINNVSIRHLYLLMTYQSQYGYFDLTDSLAKLFNFNSKEELAKAFSDFVQDEGVRSLSHRIWATVLVTSFLKVLLWKDRREWVNIYNRAESWLSENVPDVEVEERLYNYSNKFVIQLFKATQWVDENQQRSLGILVISKKSIITRRYVDIRVVRRFLSYQNESGCFELTPQLAEALGFSSVEEAKKHIEAHFSNHSPRLAQCNPNIWSTAIMTWFIRYVLVDFRNEWVDSYQKAQKWLCQQVPDEKVREELLEAARIFVVKRFEVEPDAISEDESFRESIEKNQNREVIEEPDEEEQPIPDDQVVGIIRICVKDAKNLKKSDSWFSFANPDPYVRIIDAAGNVIVRTKANHGTINPKWNEVHLISAHGLGEKISFEIYDENLFISDKPLGTYVLDTNILLKSEDQSKPLCGPFSLQIGQKPVRGQLNLEIQFFPVSFTEGENFIFSKDTIKQQHLYMLISWRNASGSWEFTDKLARFFNYKTAEELKQAFLAHLSSSDKELLKYDLSILATALTIMYLKVLCWKHYGEWKRIAADSEAWLSKEMNNIDAEDRLYDLCRKFIVERFNVKNFEKEQLEIIEPAKQTIVTRKVITIRHVRTLLSHQSDDGCVELNEKVAEFFGFKSVDEFLQHLQKHFKTERVKKLHHNAWVTACVVWYLRLVALDHRHEWIGNYEKSSEWLKKQCNGDTVLEKEINDCAKKFIISRYEVDNDAIEADTSFIAAIKTKDAAIAEEKNEIKRQKKGSMHRKTISLSGNVVNRSTTNEEVIKKFLTYRPKNGCYQLIDEIAKHLGFYDKASLESALRSHFISDNLSKLDIDTLLTAVAIWYLRLLGVDHRDHWSGECDELYKLLHSRINNPQIERELLGSAKQFIIRSYNVEDDAIEKDDEYQDHLNRTSDIESCKTYVIDKSDKSAYNKLDNIMPRVIEDAKKDDKPTIKDVKNFFGGLYETASKLGDKVEDKIEDALTFDKNKHDDHEKAEALIVVEELTTPEKCNEIVSNQKDDGSIELNDSVCNELDAPKEEIITTIQKKIKNNKLKSPELLPSLQTAISISYLKKAAPQHESLWKDKYDKARKYLTEQIKDEKLADELLDLADNYVVENSIKKVIKNKKRNAVSNVRNLATPEKCNDAVSKQKDDGSFEISETVCEEIDVPVEDVVPTVKKCSQNKKLRSPESEPWWKTALTLSYLKIAAPHHKNLWKDKYEKARDYLSKQIGDAATEKELLDCTDKYVVDNVTKKFEKDHKKTAALPIVREKVSPEKHKEIVSKQKDDGCIELDDSVCKELDAPKEEVITTIRKKIKNNKLKSPEYSSSLGTAVNISYLKNAAPLHEASWKDKYDKAREYLSKQIGDKDAEEELIKCADEYVVDKVTDKVIEEKKRDVIDIKKKEIPKSEKGKSFFGGLYESPKSEKGKSFFGGVYETVASKIGGIGDHLEDAFSVDNDKHDDHEKAEALIIVEESATPEKCNEIVSNQKDDGCIELGDSVCNELDAPKDEIITTIQKKVKNDKLKVPERKSSLETAINISYLKKAAPDHESLWRNKYNKAREYLSKEIGDANAEKELLDLADNYVVENSIKKVIKDKKRNAVGKARDSATPEKCNDIVSKQKDDGSFEISETICEEIEIPVDVVPVVKKCTQNEKLKSPESEPWWKTALTLSYLKIAAPHHKKVWEDKYKKARDYLSKQIGDKDAEKELLDCTDKYVVDNATKKFEKDHKKDVAITIVREEASPEKCEEIVSKQNDDGCIELNDSVCNELDTPKEEVISAIQKKVKNNILKSPERKSSLETAINISYLKNAAPHHEDFWKEKYDKAREYLSNQIGDKNAEEELIKCVDEYVVDKVTDKVIEEKKREVIDFKEDEIPKTEKPKGFFGKIYEVVANLSGHVERALGFKRKLTKHEKAEALVIVEETATPEKCKEIIAKQHDDGSIELGDSVCNELDLPKEEIITTIQKKIKNSKLQSPEHSSSLATAINLAYLKKAASRHEGLWRDKYNAARDYLTKEIGDANAEQELLDFADDFVIENATRKVVKDKRRNSVDRMQKSTTPEKCNDAVSKQNNDGSFEISETVCEELDVPITDVVNTLKCDTQNEKFKSPESEPWWKTALTLSYLRIAAPQHKKLWEDKYNKACDYLSKQIGDKDAVDELLDCTDRYVVDNFTDKVEKDHKKDIAIVVVQEAASPEKHKEIVSQQKDDGSIELDDSVCNELGAPKEEIITTIQKKVKNNKLKSPEHSTSLATAINLSYLKNAAAKYEGEWRDKYNKAREYLSKQIGDKDAEKELIECADEYVIDKTTNKVIEEKKRDVIDLKKDDIPKTEKPIKNFFGGLYEKAAKLGDQLENALTFDKNKHDDHEKAEALIIVEESATPEKCKEIVSNQKDDGCIELGDSVCDELDAPKEEIITTIQKNVKNDKLKSPEHSSSLATAINLAYLKKAASQYGDLWNDKYIKAREYLSKQIGDKNAEEELIKCADDYVVENATKKVIKDKKRNAVVTVQNSTTPEKCNDAVSKQKDDGSFEISETICEDIDVPITEVVTTVKKDTQNEKLKSPESEPWWKTALALSYLKVAAPHHENLWKDKYEKAREYLSKQIGNPAAEKELLDCTDKYVVDNVTKKFEKDHKKAAALPLVQDAASPEKCKEIVSKQKDDGCIELDDSVCNELDTPKENIINTIQKKVKNDKLKTPERKSSLATAVNLSYLKNLAPQHEGVWKDKYDKARKYLSKQIGDKNAEEELIKCADEYVVDKVTDKVIEEKKRDVIDLKKDEIPKAEKPVDKGFFNKLYDTTSTKTGEIVDQVKNLFTFNKYKPDNHEKAEALVIIEESATPEKCKEIVSNQKDDGSIELGDSVCNELDVPKEEVITTIQKKIKNNKLKLPEHSSSLETAINLAYLKKAASQYGDLWKDKYNKAREYLSKQIGDADAEQELLECADNYVTENAINKVINNKRKNSVDTVQKSTTPEKCNDAVSKQKDDGSFEISETVCEEIDVPVVDIVPTVKKCTQNKKLKSPESEPWWKTALTLSYLKVAAPHHENLWKDKYQKARDYLSKQIGDKDAEEELIKCADVYVVDNVTKKVEKDHKKAAALPLVQDAASPEKCKEIVSKQKDDGSIELDDSVCKELDTPKEDIITTIQKNITNNIPQLPSLLPTAINISYLKNLAPQHEGVWKDKYDKAREYLSNQIGDKDAENELLDCTDKYVVDKATGKVIEEKKRDVIDLKKDEIPKSEKPKGKSLLSTIPETVSNTASEVIGQIKNILPFGKKGPGQEGEHEKGSAFGETKIEDEPDKKGDHKKAFAPPGLTKDRKADVLASLQDAASPEHCKDIVSKQKDDGSIELDDTVCNELDVPKEEIITSIQKDIKNEKLKIPELPSLLSTAVNLSYLQNLAPKHKGHWEDQYNKGREYISKKIGDADAEKELLDCTDKYVVDKATDNVLDNKIQHYKTTQSLILPKHIEDIICDDKEPDQTEKEAAFNTTKESVTPQVCKDITSTANDDGQIELNETLCKELDLPKEEIITTVQNNIPNEKLKSPDLLSTAVILSYLKNAAPKFEGQWKDKYNKAREYLSKKIGDPNAEKELLDFTDNYVVDNCAKKAIRDKKRSAVVHVQSSTTPDKHEAAASKQKDDGSFELDDTICKELEVPMENIVTGAKSCTNNEKLQSPESDPWWKTALTMSYLQVAAPHYNDHWKDKYNKARKYLSEQIGDPNVEEELLNCTNKYVVDRAHDKAIRYDIQEPVHVTKLDFTDETYQKVLEGLRSSAHPDAARIICKSQNDDGSFTLNPLITDHLNIKPEEFNKSLKKYVGNLKLRGCDDSVWNTAFTIFYLKNVLKDQENEWRDAYDRASKWLSKKIDDPTLERELFSACKQYLVEQGSSCLYSKPFQDTERIQVIRLNVDDETRKIVLDDLRSCGTEELARTLCSEQESNGSYSPNALATLRPLIPSPESAVEHLKRYVGSIKLRNSPDSIWHTAFITYYLKNILGDHEKEWRHSHDRARAWITDKVDDAEAEKELYSACEQYLLQQGVDLINNRGGIEQEDEEQVDVVVLQVSDETRKAIHKSLREDVNEEVARTICNSQEPNGSHTLDKSISDHLKIPSIDNAVESLKRYVGSSFLRNCNPSLWSTAFTITYLRTVCDNYEQEWKPACERAAAWITEQCKNPEGIDVLNEKNRQPRVTKRRSVVKGETIQVITLKADDETRNAVYEFLRSQTGPDHHRTILTSQENDGSFSLHALISDHLQIPAGPV</sequence>
<evidence type="ECO:0000313" key="2">
    <source>
        <dbReference type="Proteomes" id="UP000789702"/>
    </source>
</evidence>
<evidence type="ECO:0000313" key="1">
    <source>
        <dbReference type="EMBL" id="CAG8442486.1"/>
    </source>
</evidence>
<gene>
    <name evidence="1" type="ORF">DHETER_LOCUS354</name>
</gene>
<feature type="non-terminal residue" evidence="1">
    <location>
        <position position="4982"/>
    </location>
</feature>
<protein>
    <submittedName>
        <fullName evidence="1">10654_t:CDS:1</fullName>
    </submittedName>
</protein>
<dbReference type="Proteomes" id="UP000789702">
    <property type="component" value="Unassembled WGS sequence"/>
</dbReference>
<proteinExistence type="predicted"/>
<accession>A0ACA9JYP3</accession>